<gene>
    <name evidence="1" type="ORF">RUE5091_03101</name>
</gene>
<dbReference type="SUPFAM" id="SSF54637">
    <property type="entry name" value="Thioesterase/thiol ester dehydrase-isomerase"/>
    <property type="match status" value="1"/>
</dbReference>
<dbReference type="STRING" id="1715692.RUE5091_03101"/>
<evidence type="ECO:0000313" key="2">
    <source>
        <dbReference type="Proteomes" id="UP000051260"/>
    </source>
</evidence>
<dbReference type="InterPro" id="IPR003736">
    <property type="entry name" value="PAAI_dom"/>
</dbReference>
<dbReference type="EMBL" id="CYUD01000009">
    <property type="protein sequence ID" value="CUK08597.1"/>
    <property type="molecule type" value="Genomic_DNA"/>
</dbReference>
<accession>A0A0P1IKV8</accession>
<dbReference type="CDD" id="cd03443">
    <property type="entry name" value="PaaI_thioesterase"/>
    <property type="match status" value="1"/>
</dbReference>
<dbReference type="GO" id="GO:0016790">
    <property type="term" value="F:thiolester hydrolase activity"/>
    <property type="evidence" value="ECO:0007669"/>
    <property type="project" value="UniProtKB-ARBA"/>
</dbReference>
<dbReference type="InterPro" id="IPR029069">
    <property type="entry name" value="HotDog_dom_sf"/>
</dbReference>
<sequence length="134" mass="14460">MNIRQKLAENEWKGEIGFTIESREPERVVARMPVTEAAKNPFKTMHAGALIWFADIAATLCAIGDLDSIGEDGSGFPLAVDLHTVLSGNEKAGDLIATSTTVKRGGKLIVIRTEVRGETGRLLIDMTTTHLRAG</sequence>
<proteinExistence type="predicted"/>
<dbReference type="RefSeq" id="WP_165590788.1">
    <property type="nucleotide sequence ID" value="NZ_CYUD01000009.1"/>
</dbReference>
<keyword evidence="2" id="KW-1185">Reference proteome</keyword>
<dbReference type="NCBIfam" id="TIGR00369">
    <property type="entry name" value="unchar_dom_1"/>
    <property type="match status" value="1"/>
</dbReference>
<dbReference type="Proteomes" id="UP000051260">
    <property type="component" value="Unassembled WGS sequence"/>
</dbReference>
<name>A0A0P1IKV8_9RHOB</name>
<dbReference type="Gene3D" id="3.10.129.10">
    <property type="entry name" value="Hotdog Thioesterase"/>
    <property type="match status" value="1"/>
</dbReference>
<protein>
    <submittedName>
        <fullName evidence="1">Putative domain 1</fullName>
    </submittedName>
</protein>
<evidence type="ECO:0000313" key="1">
    <source>
        <dbReference type="EMBL" id="CUK08597.1"/>
    </source>
</evidence>
<organism evidence="1 2">
    <name type="scientific">Ruegeria denitrificans</name>
    <dbReference type="NCBI Taxonomy" id="1715692"/>
    <lineage>
        <taxon>Bacteria</taxon>
        <taxon>Pseudomonadati</taxon>
        <taxon>Pseudomonadota</taxon>
        <taxon>Alphaproteobacteria</taxon>
        <taxon>Rhodobacterales</taxon>
        <taxon>Roseobacteraceae</taxon>
        <taxon>Ruegeria</taxon>
    </lineage>
</organism>
<dbReference type="AlphaFoldDB" id="A0A0P1IKV8"/>
<reference evidence="2" key="1">
    <citation type="submission" date="2015-09" db="EMBL/GenBank/DDBJ databases">
        <authorList>
            <person name="Rodrigo-Torres L."/>
            <person name="Arahal D.R."/>
        </authorList>
    </citation>
    <scope>NUCLEOTIDE SEQUENCE [LARGE SCALE GENOMIC DNA]</scope>
    <source>
        <strain evidence="2">CECT 5091</strain>
    </source>
</reference>